<name>A0A0G4HNT3_9ALVE</name>
<dbReference type="PhylomeDB" id="A0A0G4HNT3"/>
<dbReference type="AlphaFoldDB" id="A0A0G4HNT3"/>
<evidence type="ECO:0008006" key="2">
    <source>
        <dbReference type="Google" id="ProtNLM"/>
    </source>
</evidence>
<dbReference type="PANTHER" id="PTHR33559:SF1">
    <property type="entry name" value="PROTEASOME ASSEMBLY CHAPERONE 4"/>
    <property type="match status" value="1"/>
</dbReference>
<protein>
    <recommendedName>
        <fullName evidence="2">Proteasome assembly chaperone 3</fullName>
    </recommendedName>
</protein>
<organism evidence="1">
    <name type="scientific">Chromera velia CCMP2878</name>
    <dbReference type="NCBI Taxonomy" id="1169474"/>
    <lineage>
        <taxon>Eukaryota</taxon>
        <taxon>Sar</taxon>
        <taxon>Alveolata</taxon>
        <taxon>Colpodellida</taxon>
        <taxon>Chromeraceae</taxon>
        <taxon>Chromera</taxon>
    </lineage>
</organism>
<dbReference type="GO" id="GO:0043248">
    <property type="term" value="P:proteasome assembly"/>
    <property type="evidence" value="ECO:0007669"/>
    <property type="project" value="InterPro"/>
</dbReference>
<dbReference type="InterPro" id="IPR032157">
    <property type="entry name" value="PAC4"/>
</dbReference>
<dbReference type="EMBL" id="CDMZ01003321">
    <property type="protein sequence ID" value="CEM45916.1"/>
    <property type="molecule type" value="Genomic_DNA"/>
</dbReference>
<reference evidence="1" key="1">
    <citation type="submission" date="2014-11" db="EMBL/GenBank/DDBJ databases">
        <authorList>
            <person name="Otto D Thomas"/>
            <person name="Naeem Raeece"/>
        </authorList>
    </citation>
    <scope>NUCLEOTIDE SEQUENCE</scope>
</reference>
<dbReference type="Pfam" id="PF16093">
    <property type="entry name" value="PAC4"/>
    <property type="match status" value="1"/>
</dbReference>
<accession>A0A0G4HNT3</accession>
<gene>
    <name evidence="1" type="ORF">Cvel_29658</name>
</gene>
<sequence>MQILRVARDIDSRVVHFLLMRLSGSVFAWVGDEALSFEELHVALPPRDSSSADGCPTTCVMGSLDGVSGEVAQKLSIRFGEPIFLSVNVPNADEEGRLLLGVQKHLIELLAVREDWPGEPRAAEPSEDCVRSAVL</sequence>
<dbReference type="VEuPathDB" id="CryptoDB:Cvel_29658"/>
<dbReference type="PANTHER" id="PTHR33559">
    <property type="entry name" value="PROTEASOME ASSEMBLY CHAPERONE 4"/>
    <property type="match status" value="1"/>
</dbReference>
<proteinExistence type="predicted"/>
<evidence type="ECO:0000313" key="1">
    <source>
        <dbReference type="EMBL" id="CEM45916.1"/>
    </source>
</evidence>